<accession>A0A428NYN7</accession>
<comment type="caution">
    <text evidence="1">The sequence shown here is derived from an EMBL/GenBank/DDBJ whole genome shotgun (WGS) entry which is preliminary data.</text>
</comment>
<reference evidence="1 2" key="1">
    <citation type="submission" date="2017-06" db="EMBL/GenBank/DDBJ databases">
        <title>Comparative genomic analysis of Ambrosia Fusariam Clade fungi.</title>
        <authorList>
            <person name="Stajich J.E."/>
            <person name="Carrillo J."/>
            <person name="Kijimoto T."/>
            <person name="Eskalen A."/>
            <person name="O'Donnell K."/>
            <person name="Kasson M."/>
        </authorList>
    </citation>
    <scope>NUCLEOTIDE SEQUENCE [LARGE SCALE GENOMIC DNA]</scope>
    <source>
        <strain evidence="1 2">NRRL62584</strain>
    </source>
</reference>
<evidence type="ECO:0000313" key="1">
    <source>
        <dbReference type="EMBL" id="RSL45831.1"/>
    </source>
</evidence>
<dbReference type="Proteomes" id="UP000288168">
    <property type="component" value="Unassembled WGS sequence"/>
</dbReference>
<proteinExistence type="predicted"/>
<keyword evidence="2" id="KW-1185">Reference proteome</keyword>
<protein>
    <submittedName>
        <fullName evidence="1">Uncharacterized protein</fullName>
    </submittedName>
</protein>
<sequence>MPRSRIGTGTIVPYHVEPDRTTNKYFRADLIRCGFSVNVWGFGVLEFILKLATKWAYAPSGCGVSSSKIDLTTVRQYVHSVH</sequence>
<evidence type="ECO:0000313" key="2">
    <source>
        <dbReference type="Proteomes" id="UP000288168"/>
    </source>
</evidence>
<dbReference type="EMBL" id="NKCI01000253">
    <property type="protein sequence ID" value="RSL45831.1"/>
    <property type="molecule type" value="Genomic_DNA"/>
</dbReference>
<name>A0A428NYN7_9HYPO</name>
<organism evidence="1 2">
    <name type="scientific">Fusarium duplospermum</name>
    <dbReference type="NCBI Taxonomy" id="1325734"/>
    <lineage>
        <taxon>Eukaryota</taxon>
        <taxon>Fungi</taxon>
        <taxon>Dikarya</taxon>
        <taxon>Ascomycota</taxon>
        <taxon>Pezizomycotina</taxon>
        <taxon>Sordariomycetes</taxon>
        <taxon>Hypocreomycetidae</taxon>
        <taxon>Hypocreales</taxon>
        <taxon>Nectriaceae</taxon>
        <taxon>Fusarium</taxon>
        <taxon>Fusarium solani species complex</taxon>
    </lineage>
</organism>
<dbReference type="AlphaFoldDB" id="A0A428NYN7"/>
<gene>
    <name evidence="1" type="ORF">CEP54_014110</name>
</gene>